<dbReference type="EMBL" id="CABPSN010000002">
    <property type="protein sequence ID" value="VVE00975.1"/>
    <property type="molecule type" value="Genomic_DNA"/>
</dbReference>
<gene>
    <name evidence="1" type="ORF">PAQ31011_02140</name>
</gene>
<keyword evidence="2" id="KW-1185">Reference proteome</keyword>
<protein>
    <submittedName>
        <fullName evidence="1">Uncharacterized protein</fullName>
    </submittedName>
</protein>
<organism evidence="1 2">
    <name type="scientific">Pandoraea aquatica</name>
    <dbReference type="NCBI Taxonomy" id="2508290"/>
    <lineage>
        <taxon>Bacteria</taxon>
        <taxon>Pseudomonadati</taxon>
        <taxon>Pseudomonadota</taxon>
        <taxon>Betaproteobacteria</taxon>
        <taxon>Burkholderiales</taxon>
        <taxon>Burkholderiaceae</taxon>
        <taxon>Pandoraea</taxon>
    </lineage>
</organism>
<evidence type="ECO:0000313" key="1">
    <source>
        <dbReference type="EMBL" id="VVE00975.1"/>
    </source>
</evidence>
<dbReference type="Proteomes" id="UP000366819">
    <property type="component" value="Unassembled WGS sequence"/>
</dbReference>
<name>A0A5E4UQ12_9BURK</name>
<sequence length="83" mass="9403">MIRVTIEVVPGGDESRRRHVGTIEIANDGTGDEERGNYSIRLSKFGNPAQTWIRGVVKGFDRIRRGPYDLLFQCLDATVGRRR</sequence>
<proteinExistence type="predicted"/>
<evidence type="ECO:0000313" key="2">
    <source>
        <dbReference type="Proteomes" id="UP000366819"/>
    </source>
</evidence>
<reference evidence="1 2" key="1">
    <citation type="submission" date="2019-08" db="EMBL/GenBank/DDBJ databases">
        <authorList>
            <person name="Peeters C."/>
        </authorList>
    </citation>
    <scope>NUCLEOTIDE SEQUENCE [LARGE SCALE GENOMIC DNA]</scope>
    <source>
        <strain evidence="1 2">LMG 31011</strain>
    </source>
</reference>
<dbReference type="AlphaFoldDB" id="A0A5E4UQ12"/>
<accession>A0A5E4UQ12</accession>